<dbReference type="InterPro" id="IPR004274">
    <property type="entry name" value="FCP1_dom"/>
</dbReference>
<dbReference type="KEGG" id="gaw:V144x_19370"/>
<organism evidence="2 3">
    <name type="scientific">Gimesia aquarii</name>
    <dbReference type="NCBI Taxonomy" id="2527964"/>
    <lineage>
        <taxon>Bacteria</taxon>
        <taxon>Pseudomonadati</taxon>
        <taxon>Planctomycetota</taxon>
        <taxon>Planctomycetia</taxon>
        <taxon>Planctomycetales</taxon>
        <taxon>Planctomycetaceae</taxon>
        <taxon>Gimesia</taxon>
    </lineage>
</organism>
<dbReference type="EMBL" id="CP037920">
    <property type="protein sequence ID" value="QDT96480.1"/>
    <property type="molecule type" value="Genomic_DNA"/>
</dbReference>
<evidence type="ECO:0000259" key="1">
    <source>
        <dbReference type="PROSITE" id="PS50969"/>
    </source>
</evidence>
<proteinExistence type="predicted"/>
<protein>
    <submittedName>
        <fullName evidence="2">NLI interacting factor-like phosphatase</fullName>
    </submittedName>
</protein>
<dbReference type="SMART" id="SM00577">
    <property type="entry name" value="CPDc"/>
    <property type="match status" value="1"/>
</dbReference>
<dbReference type="Pfam" id="PF03031">
    <property type="entry name" value="NIF"/>
    <property type="match status" value="1"/>
</dbReference>
<reference evidence="2 3" key="1">
    <citation type="submission" date="2019-03" db="EMBL/GenBank/DDBJ databases">
        <title>Deep-cultivation of Planctomycetes and their phenomic and genomic characterization uncovers novel biology.</title>
        <authorList>
            <person name="Wiegand S."/>
            <person name="Jogler M."/>
            <person name="Boedeker C."/>
            <person name="Pinto D."/>
            <person name="Vollmers J."/>
            <person name="Rivas-Marin E."/>
            <person name="Kohn T."/>
            <person name="Peeters S.H."/>
            <person name="Heuer A."/>
            <person name="Rast P."/>
            <person name="Oberbeckmann S."/>
            <person name="Bunk B."/>
            <person name="Jeske O."/>
            <person name="Meyerdierks A."/>
            <person name="Storesund J.E."/>
            <person name="Kallscheuer N."/>
            <person name="Luecker S."/>
            <person name="Lage O.M."/>
            <person name="Pohl T."/>
            <person name="Merkel B.J."/>
            <person name="Hornburger P."/>
            <person name="Mueller R.-W."/>
            <person name="Bruemmer F."/>
            <person name="Labrenz M."/>
            <person name="Spormann A.M."/>
            <person name="Op den Camp H."/>
            <person name="Overmann J."/>
            <person name="Amann R."/>
            <person name="Jetten M.S.M."/>
            <person name="Mascher T."/>
            <person name="Medema M.H."/>
            <person name="Devos D.P."/>
            <person name="Kaster A.-K."/>
            <person name="Ovreas L."/>
            <person name="Rohde M."/>
            <person name="Galperin M.Y."/>
            <person name="Jogler C."/>
        </authorList>
    </citation>
    <scope>NUCLEOTIDE SEQUENCE [LARGE SCALE GENOMIC DNA]</scope>
    <source>
        <strain evidence="2 3">V144</strain>
    </source>
</reference>
<name>A0A517VU22_9PLAN</name>
<sequence length="181" mass="21824">MNNEDQILLILDVDETLLYAAERCLHRDSDYRVGPYFVYLRPFLIEFLEQTHEHFQIAVWSSSSCDYVEAIVSTIFPNEIQPEFVWSRTRCVPRLDPERHIHYFVKDLKKVKRRGYDLDKVLIVEDTPQKVERNYGNAIYVAPFYGDDTDQELKFLSEYLLRIRSLPDLRRIEKRNWKNRF</sequence>
<dbReference type="Gene3D" id="3.40.50.1000">
    <property type="entry name" value="HAD superfamily/HAD-like"/>
    <property type="match status" value="1"/>
</dbReference>
<dbReference type="PANTHER" id="PTHR12210">
    <property type="entry name" value="DULLARD PROTEIN PHOSPHATASE"/>
    <property type="match status" value="1"/>
</dbReference>
<evidence type="ECO:0000313" key="3">
    <source>
        <dbReference type="Proteomes" id="UP000318704"/>
    </source>
</evidence>
<dbReference type="SUPFAM" id="SSF56784">
    <property type="entry name" value="HAD-like"/>
    <property type="match status" value="1"/>
</dbReference>
<dbReference type="PROSITE" id="PS50969">
    <property type="entry name" value="FCP1"/>
    <property type="match status" value="1"/>
</dbReference>
<accession>A0A517VU22</accession>
<dbReference type="RefSeq" id="WP_197998840.1">
    <property type="nucleotide sequence ID" value="NZ_CP037920.1"/>
</dbReference>
<evidence type="ECO:0000313" key="2">
    <source>
        <dbReference type="EMBL" id="QDT96480.1"/>
    </source>
</evidence>
<dbReference type="AlphaFoldDB" id="A0A517VU22"/>
<dbReference type="InterPro" id="IPR023214">
    <property type="entry name" value="HAD_sf"/>
</dbReference>
<gene>
    <name evidence="2" type="ORF">V144x_19370</name>
</gene>
<dbReference type="Proteomes" id="UP000318704">
    <property type="component" value="Chromosome"/>
</dbReference>
<dbReference type="InterPro" id="IPR050365">
    <property type="entry name" value="TIM50"/>
</dbReference>
<feature type="domain" description="FCP1 homology" evidence="1">
    <location>
        <begin position="2"/>
        <end position="163"/>
    </location>
</feature>
<dbReference type="InterPro" id="IPR036412">
    <property type="entry name" value="HAD-like_sf"/>
</dbReference>